<evidence type="ECO:0000256" key="9">
    <source>
        <dbReference type="ARBA" id="ARBA00030775"/>
    </source>
</evidence>
<dbReference type="InterPro" id="IPR049875">
    <property type="entry name" value="TypeII_GspH"/>
</dbReference>
<keyword evidence="8" id="KW-0472">Membrane</keyword>
<dbReference type="Pfam" id="PF07963">
    <property type="entry name" value="N_methyl"/>
    <property type="match status" value="1"/>
</dbReference>
<dbReference type="NCBIfam" id="TIGR02532">
    <property type="entry name" value="IV_pilin_GFxxxE"/>
    <property type="match status" value="1"/>
</dbReference>
<dbReference type="NCBIfam" id="TIGR01708">
    <property type="entry name" value="typeII_sec_gspH"/>
    <property type="match status" value="1"/>
</dbReference>
<evidence type="ECO:0000313" key="10">
    <source>
        <dbReference type="EMBL" id="QPS22137.1"/>
    </source>
</evidence>
<evidence type="ECO:0000313" key="11">
    <source>
        <dbReference type="Proteomes" id="UP000594967"/>
    </source>
</evidence>
<dbReference type="Gene3D" id="3.55.40.10">
    <property type="entry name" value="minor pseudopilin epsh domain"/>
    <property type="match status" value="1"/>
</dbReference>
<evidence type="ECO:0000256" key="6">
    <source>
        <dbReference type="ARBA" id="ARBA00022692"/>
    </source>
</evidence>
<dbReference type="EMBL" id="CP065673">
    <property type="protein sequence ID" value="QPS22137.1"/>
    <property type="molecule type" value="Genomic_DNA"/>
</dbReference>
<keyword evidence="6" id="KW-0812">Transmembrane</keyword>
<dbReference type="InterPro" id="IPR002416">
    <property type="entry name" value="T2SS_protein-GspH"/>
</dbReference>
<dbReference type="Proteomes" id="UP000594967">
    <property type="component" value="Chromosome"/>
</dbReference>
<dbReference type="RefSeq" id="WP_063198045.1">
    <property type="nucleotide sequence ID" value="NZ_CAMITG010000006.1"/>
</dbReference>
<sequence>MMRCERGFTLLEIMLVLLLLGITSSLVMLRSPAVENQLARQGEQLAWQLNEVAERAEREGTTYGVAFSRKGWRIVAAGQPQDKTAVAIGSPLPAGVELSLALERQAVSLKGEWPPQEEPQVWLYPGGETTVFSVTLLQGKCQWQLSATGFFTFETTEAHCDEA</sequence>
<protein>
    <recommendedName>
        <fullName evidence="2">Type II secretion system protein H</fullName>
    </recommendedName>
    <alternativeName>
        <fullName evidence="9">General secretion pathway protein H</fullName>
    </alternativeName>
</protein>
<keyword evidence="5" id="KW-0997">Cell inner membrane</keyword>
<dbReference type="InterPro" id="IPR012902">
    <property type="entry name" value="N_methyl_site"/>
</dbReference>
<keyword evidence="4" id="KW-0488">Methylation</keyword>
<keyword evidence="7" id="KW-1133">Transmembrane helix</keyword>
<dbReference type="InterPro" id="IPR045584">
    <property type="entry name" value="Pilin-like"/>
</dbReference>
<dbReference type="PRINTS" id="PR00885">
    <property type="entry name" value="BCTERIALGSPH"/>
</dbReference>
<name>A0A7T2WCM8_SERPL</name>
<evidence type="ECO:0000256" key="5">
    <source>
        <dbReference type="ARBA" id="ARBA00022519"/>
    </source>
</evidence>
<evidence type="ECO:0000256" key="8">
    <source>
        <dbReference type="ARBA" id="ARBA00023136"/>
    </source>
</evidence>
<evidence type="ECO:0000256" key="7">
    <source>
        <dbReference type="ARBA" id="ARBA00022989"/>
    </source>
</evidence>
<reference evidence="10 11" key="1">
    <citation type="submission" date="2020-12" db="EMBL/GenBank/DDBJ databases">
        <title>FDA dAtabase for Regulatory Grade micrObial Sequences (FDA-ARGOS): Supporting development and validation of Infectious Disease Dx tests.</title>
        <authorList>
            <person name="Sproer C."/>
            <person name="Gronow S."/>
            <person name="Severitt S."/>
            <person name="Schroder I."/>
            <person name="Tallon L."/>
            <person name="Sadzewicz L."/>
            <person name="Zhao X."/>
            <person name="Boylan J."/>
            <person name="Ott S."/>
            <person name="Bowen H."/>
            <person name="Vavikolanu K."/>
            <person name="Mehta A."/>
            <person name="Aluvathingal J."/>
            <person name="Nadendla S."/>
            <person name="Lowell S."/>
            <person name="Myers T."/>
            <person name="Yan Y."/>
            <person name="Sichtig H."/>
        </authorList>
    </citation>
    <scope>NUCLEOTIDE SEQUENCE [LARGE SCALE GENOMIC DNA]</scope>
    <source>
        <strain evidence="10 11">FDAARGOS_907</strain>
    </source>
</reference>
<evidence type="ECO:0000256" key="4">
    <source>
        <dbReference type="ARBA" id="ARBA00022481"/>
    </source>
</evidence>
<proteinExistence type="predicted"/>
<dbReference type="PROSITE" id="PS00409">
    <property type="entry name" value="PROKAR_NTER_METHYL"/>
    <property type="match status" value="1"/>
</dbReference>
<accession>A0A7T2WCM8</accession>
<gene>
    <name evidence="10" type="primary">gspH</name>
    <name evidence="10" type="ORF">I6G64_07020</name>
</gene>
<keyword evidence="11" id="KW-1185">Reference proteome</keyword>
<keyword evidence="3" id="KW-1003">Cell membrane</keyword>
<evidence type="ECO:0000256" key="1">
    <source>
        <dbReference type="ARBA" id="ARBA00004377"/>
    </source>
</evidence>
<dbReference type="SUPFAM" id="SSF54523">
    <property type="entry name" value="Pili subunits"/>
    <property type="match status" value="1"/>
</dbReference>
<comment type="subcellular location">
    <subcellularLocation>
        <location evidence="1">Cell inner membrane</location>
        <topology evidence="1">Single-pass membrane protein</topology>
    </subcellularLocation>
</comment>
<organism evidence="10 11">
    <name type="scientific">Serratia plymuthica</name>
    <dbReference type="NCBI Taxonomy" id="82996"/>
    <lineage>
        <taxon>Bacteria</taxon>
        <taxon>Pseudomonadati</taxon>
        <taxon>Pseudomonadota</taxon>
        <taxon>Gammaproteobacteria</taxon>
        <taxon>Enterobacterales</taxon>
        <taxon>Yersiniaceae</taxon>
        <taxon>Serratia</taxon>
    </lineage>
</organism>
<evidence type="ECO:0000256" key="3">
    <source>
        <dbReference type="ARBA" id="ARBA00022475"/>
    </source>
</evidence>
<evidence type="ECO:0000256" key="2">
    <source>
        <dbReference type="ARBA" id="ARBA00021549"/>
    </source>
</evidence>